<evidence type="ECO:0000313" key="1">
    <source>
        <dbReference type="EMBL" id="QZE15452.1"/>
    </source>
</evidence>
<sequence length="161" mass="18675">MIKTQIVSLLFFLSLLAVQAQDNVAPKNNQSSSPAFMSNNLNMVDGVPKQYENFFEDLKVAIEKHNKKEMIRLMCSISVVKQDKKQWDRYLDHFWVGKEENKEYNGLITCKTDDIKMFEVINHQMMNGAFFVNCRLTTKKKKVLVKLTLKETAYGPVISEM</sequence>
<accession>A0AC61NP26</accession>
<name>A0AC61NP26_9BACT</name>
<dbReference type="Proteomes" id="UP000826212">
    <property type="component" value="Chromosome"/>
</dbReference>
<organism evidence="1 2">
    <name type="scientific">Halosquirtibacter laminarini</name>
    <dbReference type="NCBI Taxonomy" id="3374600"/>
    <lineage>
        <taxon>Bacteria</taxon>
        <taxon>Pseudomonadati</taxon>
        <taxon>Bacteroidota</taxon>
        <taxon>Bacteroidia</taxon>
        <taxon>Marinilabiliales</taxon>
        <taxon>Prolixibacteraceae</taxon>
        <taxon>Halosquirtibacter</taxon>
    </lineage>
</organism>
<dbReference type="EMBL" id="CP081303">
    <property type="protein sequence ID" value="QZE15452.1"/>
    <property type="molecule type" value="Genomic_DNA"/>
</dbReference>
<reference evidence="1" key="1">
    <citation type="submission" date="2021-08" db="EMBL/GenBank/DDBJ databases">
        <title>Novel anaerobic bacterium isolated from sea squirt in East Sea, Republic of Korea.</title>
        <authorList>
            <person name="Nguyen T.H."/>
            <person name="Li Z."/>
            <person name="Lee Y.-J."/>
            <person name="Ko J."/>
            <person name="Kim S.-G."/>
        </authorList>
    </citation>
    <scope>NUCLEOTIDE SEQUENCE</scope>
    <source>
        <strain evidence="1">KCTC 25031</strain>
    </source>
</reference>
<evidence type="ECO:0000313" key="2">
    <source>
        <dbReference type="Proteomes" id="UP000826212"/>
    </source>
</evidence>
<proteinExistence type="predicted"/>
<gene>
    <name evidence="1" type="ORF">K4L44_06360</name>
</gene>
<protein>
    <submittedName>
        <fullName evidence="1">Uncharacterized protein</fullName>
    </submittedName>
</protein>
<keyword evidence="2" id="KW-1185">Reference proteome</keyword>